<dbReference type="SUPFAM" id="SSF81606">
    <property type="entry name" value="PP2C-like"/>
    <property type="match status" value="1"/>
</dbReference>
<dbReference type="InterPro" id="IPR001932">
    <property type="entry name" value="PPM-type_phosphatase-like_dom"/>
</dbReference>
<dbReference type="InterPro" id="IPR015655">
    <property type="entry name" value="PP2C"/>
</dbReference>
<feature type="region of interest" description="Disordered" evidence="1">
    <location>
        <begin position="1"/>
        <end position="34"/>
    </location>
</feature>
<organism evidence="3 4">
    <name type="scientific">Pseudomonas fluorescens</name>
    <dbReference type="NCBI Taxonomy" id="294"/>
    <lineage>
        <taxon>Bacteria</taxon>
        <taxon>Pseudomonadati</taxon>
        <taxon>Pseudomonadota</taxon>
        <taxon>Gammaproteobacteria</taxon>
        <taxon>Pseudomonadales</taxon>
        <taxon>Pseudomonadaceae</taxon>
        <taxon>Pseudomonas</taxon>
    </lineage>
</organism>
<dbReference type="GO" id="GO:0004722">
    <property type="term" value="F:protein serine/threonine phosphatase activity"/>
    <property type="evidence" value="ECO:0007669"/>
    <property type="project" value="InterPro"/>
</dbReference>
<proteinExistence type="predicted"/>
<accession>A0A2N1E2D9</accession>
<dbReference type="EMBL" id="NVXX01000025">
    <property type="protein sequence ID" value="PKH18596.1"/>
    <property type="molecule type" value="Genomic_DNA"/>
</dbReference>
<dbReference type="Proteomes" id="UP000233564">
    <property type="component" value="Unassembled WGS sequence"/>
</dbReference>
<dbReference type="AlphaFoldDB" id="A0A2N1E2D9"/>
<evidence type="ECO:0000256" key="1">
    <source>
        <dbReference type="SAM" id="MobiDB-lite"/>
    </source>
</evidence>
<name>A0A2N1E2D9_PSEFL</name>
<dbReference type="Pfam" id="PF13672">
    <property type="entry name" value="PP2C_2"/>
    <property type="match status" value="1"/>
</dbReference>
<comment type="caution">
    <text evidence="3">The sequence shown here is derived from an EMBL/GenBank/DDBJ whole genome shotgun (WGS) entry which is preliminary data.</text>
</comment>
<dbReference type="SMART" id="SM00331">
    <property type="entry name" value="PP2C_SIG"/>
    <property type="match status" value="1"/>
</dbReference>
<dbReference type="InterPro" id="IPR036457">
    <property type="entry name" value="PPM-type-like_dom_sf"/>
</dbReference>
<evidence type="ECO:0000313" key="4">
    <source>
        <dbReference type="Proteomes" id="UP000233564"/>
    </source>
</evidence>
<evidence type="ECO:0000313" key="3">
    <source>
        <dbReference type="EMBL" id="PKH18596.1"/>
    </source>
</evidence>
<gene>
    <name evidence="3" type="ORF">CIB54_17840</name>
</gene>
<dbReference type="SMART" id="SM00332">
    <property type="entry name" value="PP2Cc"/>
    <property type="match status" value="1"/>
</dbReference>
<protein>
    <submittedName>
        <fullName evidence="3">Protein phosphatase</fullName>
    </submittedName>
</protein>
<dbReference type="PANTHER" id="PTHR13832:SF827">
    <property type="entry name" value="PROTEIN PHOSPHATASE 1L"/>
    <property type="match status" value="1"/>
</dbReference>
<evidence type="ECO:0000259" key="2">
    <source>
        <dbReference type="PROSITE" id="PS51746"/>
    </source>
</evidence>
<dbReference type="CDD" id="cd00143">
    <property type="entry name" value="PP2Cc"/>
    <property type="match status" value="1"/>
</dbReference>
<dbReference type="Gene3D" id="3.60.40.10">
    <property type="entry name" value="PPM-type phosphatase domain"/>
    <property type="match status" value="1"/>
</dbReference>
<dbReference type="PROSITE" id="PS51746">
    <property type="entry name" value="PPM_2"/>
    <property type="match status" value="1"/>
</dbReference>
<sequence length="253" mass="27051">MAHLSPAGATVNSLRPTWRSAGRTQRGQSRPRNEDALLDCPQLGCWAVADGMGGHRHGDVASQWVISSLASLPARGSLDHRVNAVRQSLQGVNQRLANARQAPGAPGSGVIGSTVVTLLLEHGRAACVWAGDSRCYLWREQNLYQLSRDHSLLQRLMDERQLSATQAGAHPDARALTRAVGGHSTLRLEVLELSTRPGDVFLLCSDGLYQALSHADLGLALSAGGPRQVVDRLFASALHTPARDDLTAVVVQS</sequence>
<reference evidence="3 4" key="1">
    <citation type="submission" date="2017-08" db="EMBL/GenBank/DDBJ databases">
        <authorList>
            <person name="de Groot N.N."/>
        </authorList>
    </citation>
    <scope>NUCLEOTIDE SEQUENCE [LARGE SCALE GENOMIC DNA]</scope>
    <source>
        <strain evidence="3 4">PfR 37</strain>
    </source>
</reference>
<feature type="domain" description="PPM-type phosphatase" evidence="2">
    <location>
        <begin position="19"/>
        <end position="253"/>
    </location>
</feature>
<dbReference type="PANTHER" id="PTHR13832">
    <property type="entry name" value="PROTEIN PHOSPHATASE 2C"/>
    <property type="match status" value="1"/>
</dbReference>
<dbReference type="RefSeq" id="WP_101220512.1">
    <property type="nucleotide sequence ID" value="NZ_KZ478003.1"/>
</dbReference>